<evidence type="ECO:0000313" key="6">
    <source>
        <dbReference type="Proteomes" id="UP000198935"/>
    </source>
</evidence>
<keyword evidence="1" id="KW-0678">Repressor</keyword>
<dbReference type="PROSITE" id="PS50977">
    <property type="entry name" value="HTH_TETR_2"/>
    <property type="match status" value="1"/>
</dbReference>
<dbReference type="SUPFAM" id="SSF46689">
    <property type="entry name" value="Homeodomain-like"/>
    <property type="match status" value="1"/>
</dbReference>
<feature type="DNA-binding region" description="H-T-H motif" evidence="3">
    <location>
        <begin position="35"/>
        <end position="54"/>
    </location>
</feature>
<dbReference type="PANTHER" id="PTHR43479:SF11">
    <property type="entry name" value="ACREF_ENVCD OPERON REPRESSOR-RELATED"/>
    <property type="match status" value="1"/>
</dbReference>
<dbReference type="OrthoDB" id="9812993at2"/>
<accession>A0A1H3QT77</accession>
<dbReference type="Gene3D" id="1.10.357.10">
    <property type="entry name" value="Tetracycline Repressor, domain 2"/>
    <property type="match status" value="1"/>
</dbReference>
<dbReference type="InterPro" id="IPR023772">
    <property type="entry name" value="DNA-bd_HTH_TetR-type_CS"/>
</dbReference>
<dbReference type="InterPro" id="IPR050624">
    <property type="entry name" value="HTH-type_Tx_Regulator"/>
</dbReference>
<protein>
    <submittedName>
        <fullName evidence="5">DNA-binding transcriptional regulator, AcrR family</fullName>
    </submittedName>
</protein>
<feature type="domain" description="HTH tetR-type" evidence="4">
    <location>
        <begin position="12"/>
        <end position="72"/>
    </location>
</feature>
<sequence length="203" mass="23500">MAPRGFHKEEMEKIREKLIEVARRKFGAFGLKKTSIKDLTDECGIAQGSFYKFFDSKEHLYFAILELDEIEIKAELMKEFNGISKMNAAQFAKIIIHAFQLVEKYPVIQRMYFLDEYEALVRKLPAELIENHITSDASVFAPLFQQWREEKVIDSTLSPGVITAALRMLFILTAHKREIGENIFDESLQLLIESLASRMFKEG</sequence>
<dbReference type="STRING" id="1503961.SAMN05421736_10738"/>
<dbReference type="Pfam" id="PF00440">
    <property type="entry name" value="TetR_N"/>
    <property type="match status" value="1"/>
</dbReference>
<evidence type="ECO:0000259" key="4">
    <source>
        <dbReference type="PROSITE" id="PS50977"/>
    </source>
</evidence>
<dbReference type="EMBL" id="FNPI01000007">
    <property type="protein sequence ID" value="SDZ16540.1"/>
    <property type="molecule type" value="Genomic_DNA"/>
</dbReference>
<dbReference type="PANTHER" id="PTHR43479">
    <property type="entry name" value="ACREF/ENVCD OPERON REPRESSOR-RELATED"/>
    <property type="match status" value="1"/>
</dbReference>
<evidence type="ECO:0000256" key="2">
    <source>
        <dbReference type="ARBA" id="ARBA00023125"/>
    </source>
</evidence>
<gene>
    <name evidence="5" type="ORF">SAMN05421736_10738</name>
</gene>
<reference evidence="6" key="1">
    <citation type="submission" date="2016-10" db="EMBL/GenBank/DDBJ databases">
        <authorList>
            <person name="Varghese N."/>
            <person name="Submissions S."/>
        </authorList>
    </citation>
    <scope>NUCLEOTIDE SEQUENCE [LARGE SCALE GENOMIC DNA]</scope>
    <source>
        <strain evidence="6">SP</strain>
    </source>
</reference>
<name>A0A1H3QT77_9BACI</name>
<evidence type="ECO:0000256" key="1">
    <source>
        <dbReference type="ARBA" id="ARBA00022491"/>
    </source>
</evidence>
<evidence type="ECO:0000313" key="5">
    <source>
        <dbReference type="EMBL" id="SDZ16540.1"/>
    </source>
</evidence>
<keyword evidence="6" id="KW-1185">Reference proteome</keyword>
<dbReference type="PROSITE" id="PS01081">
    <property type="entry name" value="HTH_TETR_1"/>
    <property type="match status" value="1"/>
</dbReference>
<evidence type="ECO:0000256" key="3">
    <source>
        <dbReference type="PROSITE-ProRule" id="PRU00335"/>
    </source>
</evidence>
<dbReference type="Proteomes" id="UP000198935">
    <property type="component" value="Unassembled WGS sequence"/>
</dbReference>
<dbReference type="GO" id="GO:0003677">
    <property type="term" value="F:DNA binding"/>
    <property type="evidence" value="ECO:0007669"/>
    <property type="project" value="UniProtKB-UniRule"/>
</dbReference>
<dbReference type="AlphaFoldDB" id="A0A1H3QT77"/>
<proteinExistence type="predicted"/>
<organism evidence="5 6">
    <name type="scientific">Evansella caseinilytica</name>
    <dbReference type="NCBI Taxonomy" id="1503961"/>
    <lineage>
        <taxon>Bacteria</taxon>
        <taxon>Bacillati</taxon>
        <taxon>Bacillota</taxon>
        <taxon>Bacilli</taxon>
        <taxon>Bacillales</taxon>
        <taxon>Bacillaceae</taxon>
        <taxon>Evansella</taxon>
    </lineage>
</organism>
<dbReference type="InterPro" id="IPR001647">
    <property type="entry name" value="HTH_TetR"/>
</dbReference>
<dbReference type="InterPro" id="IPR009057">
    <property type="entry name" value="Homeodomain-like_sf"/>
</dbReference>
<keyword evidence="2 3" id="KW-0238">DNA-binding</keyword>